<keyword evidence="2" id="KW-1185">Reference proteome</keyword>
<gene>
    <name evidence="1" type="ORF">N0V89_008737</name>
</gene>
<accession>A0A9W8XIQ8</accession>
<reference evidence="1" key="1">
    <citation type="submission" date="2022-10" db="EMBL/GenBank/DDBJ databases">
        <title>Tapping the CABI collections for fungal endophytes: first genome assemblies for Collariella, Neodidymelliopsis, Ascochyta clinopodiicola, Didymella pomorum, Didymosphaeria variabile, Neocosmospora piperis and Neocucurbitaria cava.</title>
        <authorList>
            <person name="Hill R."/>
        </authorList>
    </citation>
    <scope>NUCLEOTIDE SEQUENCE</scope>
    <source>
        <strain evidence="1">IMI 356815</strain>
    </source>
</reference>
<dbReference type="Proteomes" id="UP001140513">
    <property type="component" value="Unassembled WGS sequence"/>
</dbReference>
<dbReference type="AlphaFoldDB" id="A0A9W8XIQ8"/>
<sequence>MPQHPSKHISPNTKMFTEAELTAQMTTDLTSLMATNLAALVNILTIHPSKMKPIVLRAWRAVQSTQRLVHQAQTDEEADLEALALRVRWAKEIVDAAFNTGKKQNVQIGAIHPSLLAEKGDKVGTWLDGVSFEKIEPTQARTRAWELGMDIDVTYSEFDIDVRCLCCPPRSVGKAKTQARVLGLAIDIGYGFDVLERVSPGSELGGYLEV</sequence>
<proteinExistence type="predicted"/>
<dbReference type="OrthoDB" id="10617678at2759"/>
<dbReference type="RefSeq" id="XP_056069046.1">
    <property type="nucleotide sequence ID" value="XM_056217490.1"/>
</dbReference>
<dbReference type="EMBL" id="JAPEUX010000006">
    <property type="protein sequence ID" value="KAJ4350116.1"/>
    <property type="molecule type" value="Genomic_DNA"/>
</dbReference>
<comment type="caution">
    <text evidence="1">The sequence shown here is derived from an EMBL/GenBank/DDBJ whole genome shotgun (WGS) entry which is preliminary data.</text>
</comment>
<evidence type="ECO:0000313" key="1">
    <source>
        <dbReference type="EMBL" id="KAJ4350116.1"/>
    </source>
</evidence>
<organism evidence="1 2">
    <name type="scientific">Didymosphaeria variabile</name>
    <dbReference type="NCBI Taxonomy" id="1932322"/>
    <lineage>
        <taxon>Eukaryota</taxon>
        <taxon>Fungi</taxon>
        <taxon>Dikarya</taxon>
        <taxon>Ascomycota</taxon>
        <taxon>Pezizomycotina</taxon>
        <taxon>Dothideomycetes</taxon>
        <taxon>Pleosporomycetidae</taxon>
        <taxon>Pleosporales</taxon>
        <taxon>Massarineae</taxon>
        <taxon>Didymosphaeriaceae</taxon>
        <taxon>Didymosphaeria</taxon>
    </lineage>
</organism>
<name>A0A9W8XIQ8_9PLEO</name>
<protein>
    <submittedName>
        <fullName evidence="1">Uncharacterized protein</fullName>
    </submittedName>
</protein>
<dbReference type="GeneID" id="80912267"/>
<evidence type="ECO:0000313" key="2">
    <source>
        <dbReference type="Proteomes" id="UP001140513"/>
    </source>
</evidence>